<name>A0ABP6V0A3_9GAMM</name>
<evidence type="ECO:0000313" key="2">
    <source>
        <dbReference type="Proteomes" id="UP001500795"/>
    </source>
</evidence>
<evidence type="ECO:0000313" key="1">
    <source>
        <dbReference type="EMBL" id="GAA3526283.1"/>
    </source>
</evidence>
<gene>
    <name evidence="1" type="ORF">GCM10022394_01730</name>
</gene>
<comment type="caution">
    <text evidence="1">The sequence shown here is derived from an EMBL/GenBank/DDBJ whole genome shotgun (WGS) entry which is preliminary data.</text>
</comment>
<organism evidence="1 2">
    <name type="scientific">Zobellella aerophila</name>
    <dbReference type="NCBI Taxonomy" id="870480"/>
    <lineage>
        <taxon>Bacteria</taxon>
        <taxon>Pseudomonadati</taxon>
        <taxon>Pseudomonadota</taxon>
        <taxon>Gammaproteobacteria</taxon>
        <taxon>Aeromonadales</taxon>
        <taxon>Aeromonadaceae</taxon>
        <taxon>Zobellella</taxon>
    </lineage>
</organism>
<dbReference type="Proteomes" id="UP001500795">
    <property type="component" value="Unassembled WGS sequence"/>
</dbReference>
<reference evidence="2" key="1">
    <citation type="journal article" date="2019" name="Int. J. Syst. Evol. Microbiol.">
        <title>The Global Catalogue of Microorganisms (GCM) 10K type strain sequencing project: providing services to taxonomists for standard genome sequencing and annotation.</title>
        <authorList>
            <consortium name="The Broad Institute Genomics Platform"/>
            <consortium name="The Broad Institute Genome Sequencing Center for Infectious Disease"/>
            <person name="Wu L."/>
            <person name="Ma J."/>
        </authorList>
    </citation>
    <scope>NUCLEOTIDE SEQUENCE [LARGE SCALE GENOMIC DNA]</scope>
    <source>
        <strain evidence="2">JCM 17110</strain>
    </source>
</reference>
<sequence>MARISVVQLQGVDYRWDGQDIWVQAGLGSDWRLAGPQLERIEILDEDGEVAGFFSIDFERQSWSYHGDPDPDDIRLIDDNGDLVPLGGLVSAHDILGDVHALFEQDNLNIESVLDVVVADPLDDLLGEEKPLLALLDYGHEPPPLGDEVINDVISWLDFYSHYE</sequence>
<accession>A0ABP6V0A3</accession>
<keyword evidence="2" id="KW-1185">Reference proteome</keyword>
<dbReference type="EMBL" id="BAABCX010000001">
    <property type="protein sequence ID" value="GAA3526283.1"/>
    <property type="molecule type" value="Genomic_DNA"/>
</dbReference>
<proteinExistence type="predicted"/>
<protein>
    <submittedName>
        <fullName evidence="1">Uncharacterized protein</fullName>
    </submittedName>
</protein>